<evidence type="ECO:0000256" key="9">
    <source>
        <dbReference type="ARBA" id="ARBA00023136"/>
    </source>
</evidence>
<comment type="catalytic activity">
    <reaction evidence="13 14">
        <text>di-trans,octa-cis-undecaprenyl diphosphate + H2O = di-trans,octa-cis-undecaprenyl phosphate + phosphate + H(+)</text>
        <dbReference type="Rhea" id="RHEA:28094"/>
        <dbReference type="ChEBI" id="CHEBI:15377"/>
        <dbReference type="ChEBI" id="CHEBI:15378"/>
        <dbReference type="ChEBI" id="CHEBI:43474"/>
        <dbReference type="ChEBI" id="CHEBI:58405"/>
        <dbReference type="ChEBI" id="CHEBI:60392"/>
        <dbReference type="EC" id="3.6.1.27"/>
    </reaction>
</comment>
<feature type="transmembrane region" description="Helical" evidence="14">
    <location>
        <begin position="221"/>
        <end position="242"/>
    </location>
</feature>
<dbReference type="NCBIfam" id="NF001389">
    <property type="entry name" value="PRK00281.1-2"/>
    <property type="match status" value="1"/>
</dbReference>
<dbReference type="GO" id="GO:0008360">
    <property type="term" value="P:regulation of cell shape"/>
    <property type="evidence" value="ECO:0007669"/>
    <property type="project" value="UniProtKB-KW"/>
</dbReference>
<evidence type="ECO:0000256" key="14">
    <source>
        <dbReference type="HAMAP-Rule" id="MF_01006"/>
    </source>
</evidence>
<reference evidence="15 16" key="1">
    <citation type="submission" date="2019-11" db="EMBL/GenBank/DDBJ databases">
        <title>Type strains purchased from KCTC, JCM and DSMZ.</title>
        <authorList>
            <person name="Lu H."/>
        </authorList>
    </citation>
    <scope>NUCLEOTIDE SEQUENCE [LARGE SCALE GENOMIC DNA]</scope>
    <source>
        <strain evidence="15 16">JCM 31587</strain>
    </source>
</reference>
<proteinExistence type="inferred from homology"/>
<evidence type="ECO:0000256" key="13">
    <source>
        <dbReference type="ARBA" id="ARBA00047594"/>
    </source>
</evidence>
<keyword evidence="6 14" id="KW-0812">Transmembrane</keyword>
<evidence type="ECO:0000256" key="1">
    <source>
        <dbReference type="ARBA" id="ARBA00004651"/>
    </source>
</evidence>
<dbReference type="HAMAP" id="MF_01006">
    <property type="entry name" value="Undec_diphosphatase"/>
    <property type="match status" value="1"/>
</dbReference>
<dbReference type="NCBIfam" id="TIGR00753">
    <property type="entry name" value="undec_PP_bacA"/>
    <property type="match status" value="1"/>
</dbReference>
<evidence type="ECO:0000256" key="5">
    <source>
        <dbReference type="ARBA" id="ARBA00022475"/>
    </source>
</evidence>
<dbReference type="OrthoDB" id="9808289at2"/>
<evidence type="ECO:0000256" key="8">
    <source>
        <dbReference type="ARBA" id="ARBA00022989"/>
    </source>
</evidence>
<comment type="miscellaneous">
    <text evidence="14">Bacitracin is thought to be involved in the inhibition of peptidoglycan synthesis by sequestering undecaprenyl diphosphate, thereby reducing the pool of lipid carrier available.</text>
</comment>
<comment type="function">
    <text evidence="14">Catalyzes the dephosphorylation of undecaprenyl diphosphate (UPP). Confers resistance to bacitracin.</text>
</comment>
<keyword evidence="14" id="KW-0961">Cell wall biogenesis/degradation</keyword>
<keyword evidence="7 14" id="KW-0378">Hydrolase</keyword>
<evidence type="ECO:0000313" key="15">
    <source>
        <dbReference type="EMBL" id="MTW11628.1"/>
    </source>
</evidence>
<name>A0A6L6QGK1_9BURK</name>
<sequence length="277" mass="30141">MDIILALKALIMGLVEGFTEFLPISSTGHLVLAGSLLGFTGEKAKVFEIAIQGGAMIAVIWEYHKKICEVLFGMFRDERARRLAINVTVAFIPAALLGVLFIKKIKAVLFAPVPVALSFIIGGLIILWVERSVKNNPAAVRVNSVDDMSTMDALKIGIAQVFSLIPGTSRSGATIVGGMLIGLSRKVATEFTFYLAIPTLLAATFYSLWKERALLSAADVPLFGIGSVVAFVSAFACIRWLLRYISTHTFNIFAWYRIAFGLVILATAYTGMVQWVD</sequence>
<dbReference type="RefSeq" id="WP_155454583.1">
    <property type="nucleotide sequence ID" value="NZ_WNKX01000009.1"/>
</dbReference>
<evidence type="ECO:0000256" key="11">
    <source>
        <dbReference type="ARBA" id="ARBA00032707"/>
    </source>
</evidence>
<evidence type="ECO:0000313" key="16">
    <source>
        <dbReference type="Proteomes" id="UP000472320"/>
    </source>
</evidence>
<dbReference type="GO" id="GO:0050380">
    <property type="term" value="F:undecaprenyl-diphosphatase activity"/>
    <property type="evidence" value="ECO:0007669"/>
    <property type="project" value="UniProtKB-UniRule"/>
</dbReference>
<dbReference type="GO" id="GO:0046677">
    <property type="term" value="P:response to antibiotic"/>
    <property type="evidence" value="ECO:0007669"/>
    <property type="project" value="UniProtKB-UniRule"/>
</dbReference>
<evidence type="ECO:0000256" key="3">
    <source>
        <dbReference type="ARBA" id="ARBA00012374"/>
    </source>
</evidence>
<feature type="transmembrane region" description="Helical" evidence="14">
    <location>
        <begin position="83"/>
        <end position="102"/>
    </location>
</feature>
<dbReference type="GO" id="GO:0005886">
    <property type="term" value="C:plasma membrane"/>
    <property type="evidence" value="ECO:0007669"/>
    <property type="project" value="UniProtKB-SubCell"/>
</dbReference>
<dbReference type="AlphaFoldDB" id="A0A6L6QGK1"/>
<dbReference type="PANTHER" id="PTHR30622:SF3">
    <property type="entry name" value="UNDECAPRENYL-DIPHOSPHATASE"/>
    <property type="match status" value="1"/>
</dbReference>
<feature type="transmembrane region" description="Helical" evidence="14">
    <location>
        <begin position="254"/>
        <end position="276"/>
    </location>
</feature>
<keyword evidence="10 14" id="KW-0046">Antibiotic resistance</keyword>
<evidence type="ECO:0000256" key="4">
    <source>
        <dbReference type="ARBA" id="ARBA00021581"/>
    </source>
</evidence>
<keyword evidence="14" id="KW-0573">Peptidoglycan synthesis</keyword>
<protein>
    <recommendedName>
        <fullName evidence="4 14">Undecaprenyl-diphosphatase</fullName>
        <ecNumber evidence="3 14">3.6.1.27</ecNumber>
    </recommendedName>
    <alternativeName>
        <fullName evidence="12 14">Bacitracin resistance protein</fullName>
    </alternativeName>
    <alternativeName>
        <fullName evidence="11 14">Undecaprenyl pyrophosphate phosphatase</fullName>
    </alternativeName>
</protein>
<keyword evidence="9 14" id="KW-0472">Membrane</keyword>
<dbReference type="InterPro" id="IPR003824">
    <property type="entry name" value="UppP"/>
</dbReference>
<dbReference type="GO" id="GO:0071555">
    <property type="term" value="P:cell wall organization"/>
    <property type="evidence" value="ECO:0007669"/>
    <property type="project" value="UniProtKB-KW"/>
</dbReference>
<organism evidence="15 16">
    <name type="scientific">Massilia eburnea</name>
    <dbReference type="NCBI Taxonomy" id="1776165"/>
    <lineage>
        <taxon>Bacteria</taxon>
        <taxon>Pseudomonadati</taxon>
        <taxon>Pseudomonadota</taxon>
        <taxon>Betaproteobacteria</taxon>
        <taxon>Burkholderiales</taxon>
        <taxon>Oxalobacteraceae</taxon>
        <taxon>Telluria group</taxon>
        <taxon>Massilia</taxon>
    </lineage>
</organism>
<dbReference type="GO" id="GO:0009252">
    <property type="term" value="P:peptidoglycan biosynthetic process"/>
    <property type="evidence" value="ECO:0007669"/>
    <property type="project" value="UniProtKB-KW"/>
</dbReference>
<evidence type="ECO:0000256" key="6">
    <source>
        <dbReference type="ARBA" id="ARBA00022692"/>
    </source>
</evidence>
<dbReference type="EC" id="3.6.1.27" evidence="3 14"/>
<comment type="subcellular location">
    <subcellularLocation>
        <location evidence="1 14">Cell membrane</location>
        <topology evidence="1 14">Multi-pass membrane protein</topology>
    </subcellularLocation>
</comment>
<feature type="transmembrane region" description="Helical" evidence="14">
    <location>
        <begin position="108"/>
        <end position="129"/>
    </location>
</feature>
<feature type="transmembrane region" description="Helical" evidence="14">
    <location>
        <begin position="191"/>
        <end position="209"/>
    </location>
</feature>
<evidence type="ECO:0000256" key="10">
    <source>
        <dbReference type="ARBA" id="ARBA00023251"/>
    </source>
</evidence>
<dbReference type="PANTHER" id="PTHR30622">
    <property type="entry name" value="UNDECAPRENYL-DIPHOSPHATASE"/>
    <property type="match status" value="1"/>
</dbReference>
<dbReference type="NCBIfam" id="NF001390">
    <property type="entry name" value="PRK00281.1-4"/>
    <property type="match status" value="1"/>
</dbReference>
<evidence type="ECO:0000256" key="2">
    <source>
        <dbReference type="ARBA" id="ARBA00010621"/>
    </source>
</evidence>
<comment type="similarity">
    <text evidence="2 14">Belongs to the UppP family.</text>
</comment>
<keyword evidence="16" id="KW-1185">Reference proteome</keyword>
<dbReference type="Proteomes" id="UP000472320">
    <property type="component" value="Unassembled WGS sequence"/>
</dbReference>
<keyword evidence="5 14" id="KW-1003">Cell membrane</keyword>
<keyword evidence="8 14" id="KW-1133">Transmembrane helix</keyword>
<evidence type="ECO:0000256" key="12">
    <source>
        <dbReference type="ARBA" id="ARBA00032932"/>
    </source>
</evidence>
<dbReference type="Pfam" id="PF02673">
    <property type="entry name" value="BacA"/>
    <property type="match status" value="1"/>
</dbReference>
<comment type="caution">
    <text evidence="15">The sequence shown here is derived from an EMBL/GenBank/DDBJ whole genome shotgun (WGS) entry which is preliminary data.</text>
</comment>
<dbReference type="EMBL" id="WNKX01000009">
    <property type="protein sequence ID" value="MTW11628.1"/>
    <property type="molecule type" value="Genomic_DNA"/>
</dbReference>
<evidence type="ECO:0000256" key="7">
    <source>
        <dbReference type="ARBA" id="ARBA00022801"/>
    </source>
</evidence>
<accession>A0A6L6QGK1</accession>
<keyword evidence="14" id="KW-0133">Cell shape</keyword>
<gene>
    <name evidence="14" type="primary">uppP</name>
    <name evidence="15" type="ORF">GM658_13570</name>
</gene>